<dbReference type="RefSeq" id="WP_146973971.1">
    <property type="nucleotide sequence ID" value="NZ_VOSL01000038.1"/>
</dbReference>
<protein>
    <submittedName>
        <fullName evidence="3">Beta-1,4-mannanase</fullName>
    </submittedName>
</protein>
<dbReference type="SUPFAM" id="SSF52540">
    <property type="entry name" value="P-loop containing nucleoside triphosphate hydrolases"/>
    <property type="match status" value="1"/>
</dbReference>
<comment type="caution">
    <text evidence="3">The sequence shown here is derived from an EMBL/GenBank/DDBJ whole genome shotgun (WGS) entry which is preliminary data.</text>
</comment>
<evidence type="ECO:0000256" key="1">
    <source>
        <dbReference type="SAM" id="Coils"/>
    </source>
</evidence>
<organism evidence="3 4">
    <name type="scientific">Lujinxingia vulgaris</name>
    <dbReference type="NCBI Taxonomy" id="2600176"/>
    <lineage>
        <taxon>Bacteria</taxon>
        <taxon>Deltaproteobacteria</taxon>
        <taxon>Bradymonadales</taxon>
        <taxon>Lujinxingiaceae</taxon>
        <taxon>Lujinxingia</taxon>
    </lineage>
</organism>
<reference evidence="3 4" key="1">
    <citation type="submission" date="2019-08" db="EMBL/GenBank/DDBJ databases">
        <title>Bradymonadales sp. TMQ2.</title>
        <authorList>
            <person name="Liang Q."/>
        </authorList>
    </citation>
    <scope>NUCLEOTIDE SEQUENCE [LARGE SCALE GENOMIC DNA]</scope>
    <source>
        <strain evidence="3 4">TMQ2</strain>
    </source>
</reference>
<name>A0A5C6X7Z3_9DELT</name>
<gene>
    <name evidence="3" type="ORF">FRC96_07940</name>
</gene>
<dbReference type="OrthoDB" id="436461at2"/>
<dbReference type="EMBL" id="VOSL01000038">
    <property type="protein sequence ID" value="TXD37965.1"/>
    <property type="molecule type" value="Genomic_DNA"/>
</dbReference>
<feature type="coiled-coil region" evidence="1">
    <location>
        <begin position="429"/>
        <end position="456"/>
    </location>
</feature>
<accession>A0A5C6X7Z3</accession>
<keyword evidence="1" id="KW-0175">Coiled coil</keyword>
<proteinExistence type="predicted"/>
<dbReference type="InterPro" id="IPR027417">
    <property type="entry name" value="P-loop_NTPase"/>
</dbReference>
<evidence type="ECO:0000259" key="2">
    <source>
        <dbReference type="Pfam" id="PF10593"/>
    </source>
</evidence>
<evidence type="ECO:0000313" key="3">
    <source>
        <dbReference type="EMBL" id="TXD37965.1"/>
    </source>
</evidence>
<feature type="domain" description="Putative endonuclease Z1" evidence="2">
    <location>
        <begin position="396"/>
        <end position="634"/>
    </location>
</feature>
<evidence type="ECO:0000313" key="4">
    <source>
        <dbReference type="Proteomes" id="UP000321046"/>
    </source>
</evidence>
<dbReference type="InterPro" id="IPR018310">
    <property type="entry name" value="Put_endonuclease_Z1-dom"/>
</dbReference>
<dbReference type="Gene3D" id="3.40.50.300">
    <property type="entry name" value="P-loop containing nucleotide triphosphate hydrolases"/>
    <property type="match status" value="1"/>
</dbReference>
<dbReference type="Proteomes" id="UP000321046">
    <property type="component" value="Unassembled WGS sequence"/>
</dbReference>
<dbReference type="AlphaFoldDB" id="A0A5C6X7Z3"/>
<dbReference type="Pfam" id="PF10593">
    <property type="entry name" value="Z1"/>
    <property type="match status" value="1"/>
</dbReference>
<sequence length="898" mass="102445">MAISVDFLKEKIEDYSVAKSEPDYYYCAKKVVSEFLTNQFTPVTPEQAQKINVLATEAVEKIREEVGEIFVIGEPIPLGPLPPISMAQHWNAYKQHLLKNKGWDANTVKGLENATQQIVTRLPDPRSESNFQGRGLVLGYVQSGKTANMMGVIARAADRGWNFVLILAGLTNVLRYQTQSRFEADLYKHNRHYWDRLTTNDGDFDDSREEGFKPLKPGIVRIAIVKKNLAVLKKLKKRFKETHSGHKESFNVLVIDDECDHASVNASNRDDGITAINQAIREMLALMPRHAYVGYTATPFANVLIDPSVDPTKPEDLYPRDFILSLQSPKAYFGTDRLFGQGLIDAEELDEPGAEGMNVIRIVPENDAKFLSPPKKKKGERLRDVWDTLALTTHFRRSLDWFLMATAVRELRGQESEHSSMLIHTAIRVEAHRLVAQKVQNEIESIRQALVRDDEQLLARWRELYEQEIDAVPAHEFKNARFPFEKVVARVSELLERANEPGALEIIIENGQSDNRLDFEVIPNSEGRPFGRRYLVVGGVVLARGLTIEGLTASYFLRPTKQYDTLMQMGRWFGYRKGYEDLQRIWMPQSIIDRFQKLATVEAEIREDIASYVDPQGNEKKTPLDFAVRIRQIPGMMITARGKMRSVRKVRLSWSNQHIQTRRFHHKNEAFLASNRAATVELLNELDSPVDVASGRVWLNVPVTKIQKFLNNYEVHEHHDEFHREQLDEFISKLAKRGINTWNVAIAEPKKGKVYTQGKGALEGTRMVNRAAFSKLADGEGVDIKSLMSKTDVFLDVKALDSDTPKMTDRRRSWNAYKQKRQDAFEHPVPMLVLYIIDPDSTPKSDSGKFKNLNANSPVIGLGIIFPDLKEHGAEVYVEVALPEIEEDDFEEYEDDNE</sequence>